<evidence type="ECO:0000256" key="1">
    <source>
        <dbReference type="SAM" id="MobiDB-lite"/>
    </source>
</evidence>
<dbReference type="Proteomes" id="UP001174909">
    <property type="component" value="Unassembled WGS sequence"/>
</dbReference>
<accession>A0AA35XIE1</accession>
<protein>
    <submittedName>
        <fullName evidence="3">Uncharacterized protein</fullName>
    </submittedName>
</protein>
<sequence>MVMQCASTTRQLMVLVSVQSQRTCSNTSNDGGSLVVAVGALSAALAALLICYLSTLFYCLRANRRVSRKEKRWREAERQRLMADRDSVGTAGSVSRASAVGLVRGVGGRGEVLQNPLYTEEDDDEEEGEGREGDGVEMLAMLSDMQALPPPSPTHSSDL</sequence>
<dbReference type="EMBL" id="CASHTH010004098">
    <property type="protein sequence ID" value="CAI8053516.1"/>
    <property type="molecule type" value="Genomic_DNA"/>
</dbReference>
<proteinExistence type="predicted"/>
<evidence type="ECO:0000256" key="2">
    <source>
        <dbReference type="SAM" id="Phobius"/>
    </source>
</evidence>
<name>A0AA35XIE1_GEOBA</name>
<evidence type="ECO:0000313" key="4">
    <source>
        <dbReference type="Proteomes" id="UP001174909"/>
    </source>
</evidence>
<dbReference type="AlphaFoldDB" id="A0AA35XIE1"/>
<reference evidence="3" key="1">
    <citation type="submission" date="2023-03" db="EMBL/GenBank/DDBJ databases">
        <authorList>
            <person name="Steffen K."/>
            <person name="Cardenas P."/>
        </authorList>
    </citation>
    <scope>NUCLEOTIDE SEQUENCE</scope>
</reference>
<gene>
    <name evidence="3" type="ORF">GBAR_LOCUS29256</name>
</gene>
<feature type="transmembrane region" description="Helical" evidence="2">
    <location>
        <begin position="36"/>
        <end position="60"/>
    </location>
</feature>
<keyword evidence="4" id="KW-1185">Reference proteome</keyword>
<keyword evidence="2" id="KW-1133">Transmembrane helix</keyword>
<feature type="compositionally biased region" description="Acidic residues" evidence="1">
    <location>
        <begin position="119"/>
        <end position="129"/>
    </location>
</feature>
<comment type="caution">
    <text evidence="3">The sequence shown here is derived from an EMBL/GenBank/DDBJ whole genome shotgun (WGS) entry which is preliminary data.</text>
</comment>
<keyword evidence="2" id="KW-0472">Membrane</keyword>
<evidence type="ECO:0000313" key="3">
    <source>
        <dbReference type="EMBL" id="CAI8053516.1"/>
    </source>
</evidence>
<feature type="region of interest" description="Disordered" evidence="1">
    <location>
        <begin position="113"/>
        <end position="159"/>
    </location>
</feature>
<keyword evidence="2" id="KW-0812">Transmembrane</keyword>
<organism evidence="3 4">
    <name type="scientific">Geodia barretti</name>
    <name type="common">Barrett's horny sponge</name>
    <dbReference type="NCBI Taxonomy" id="519541"/>
    <lineage>
        <taxon>Eukaryota</taxon>
        <taxon>Metazoa</taxon>
        <taxon>Porifera</taxon>
        <taxon>Demospongiae</taxon>
        <taxon>Heteroscleromorpha</taxon>
        <taxon>Tetractinellida</taxon>
        <taxon>Astrophorina</taxon>
        <taxon>Geodiidae</taxon>
        <taxon>Geodia</taxon>
    </lineage>
</organism>